<evidence type="ECO:0000313" key="2">
    <source>
        <dbReference type="Proteomes" id="UP000288096"/>
    </source>
</evidence>
<evidence type="ECO:0008006" key="3">
    <source>
        <dbReference type="Google" id="ProtNLM"/>
    </source>
</evidence>
<dbReference type="AlphaFoldDB" id="A0A401G4H0"/>
<name>A0A401G4H0_9BACT</name>
<accession>A0A401G4H0</accession>
<keyword evidence="2" id="KW-1185">Reference proteome</keyword>
<dbReference type="PIRSF" id="PIRSF039032">
    <property type="entry name" value="HigB-2"/>
    <property type="match status" value="1"/>
</dbReference>
<dbReference type="EMBL" id="BEXT01000001">
    <property type="protein sequence ID" value="GBC64116.1"/>
    <property type="molecule type" value="Genomic_DNA"/>
</dbReference>
<dbReference type="OrthoDB" id="197283at2"/>
<comment type="caution">
    <text evidence="1">The sequence shown here is derived from an EMBL/GenBank/DDBJ whole genome shotgun (WGS) entry which is preliminary data.</text>
</comment>
<reference evidence="2" key="1">
    <citation type="submission" date="2017-11" db="EMBL/GenBank/DDBJ databases">
        <authorList>
            <person name="Watanabe M."/>
            <person name="Kojima H."/>
        </authorList>
    </citation>
    <scope>NUCLEOTIDE SEQUENCE [LARGE SCALE GENOMIC DNA]</scope>
    <source>
        <strain evidence="2">Tokyo 01</strain>
    </source>
</reference>
<dbReference type="Proteomes" id="UP000288096">
    <property type="component" value="Unassembled WGS sequence"/>
</dbReference>
<dbReference type="InterPro" id="IPR035093">
    <property type="entry name" value="RelE/ParE_toxin_dom_sf"/>
</dbReference>
<dbReference type="RefSeq" id="WP_124331117.1">
    <property type="nucleotide sequence ID" value="NZ_BEXT01000001.1"/>
</dbReference>
<dbReference type="SUPFAM" id="SSF143011">
    <property type="entry name" value="RelE-like"/>
    <property type="match status" value="1"/>
</dbReference>
<proteinExistence type="predicted"/>
<dbReference type="InterPro" id="IPR009387">
    <property type="entry name" value="HigB-2"/>
</dbReference>
<evidence type="ECO:0000313" key="1">
    <source>
        <dbReference type="EMBL" id="GBC64116.1"/>
    </source>
</evidence>
<sequence>MSFKIIPTGHFKDQVRSLMRKYPRIRQDLRELDRILRENPYAGVSLGQHAHKLRLGSADMARGKRGGYRVITYVNDGAGKIRLLTIYAKPRKADISDAEIKYILEKEGML</sequence>
<reference evidence="2" key="2">
    <citation type="submission" date="2019-01" db="EMBL/GenBank/DDBJ databases">
        <title>Genome sequence of Desulfonema ishimotonii strain Tokyo 01.</title>
        <authorList>
            <person name="Fukui M."/>
        </authorList>
    </citation>
    <scope>NUCLEOTIDE SEQUENCE [LARGE SCALE GENOMIC DNA]</scope>
    <source>
        <strain evidence="2">Tokyo 01</strain>
    </source>
</reference>
<protein>
    <recommendedName>
        <fullName evidence="3">Addiction module toxin RelE</fullName>
    </recommendedName>
</protein>
<organism evidence="1 2">
    <name type="scientific">Desulfonema ishimotonii</name>
    <dbReference type="NCBI Taxonomy" id="45657"/>
    <lineage>
        <taxon>Bacteria</taxon>
        <taxon>Pseudomonadati</taxon>
        <taxon>Thermodesulfobacteriota</taxon>
        <taxon>Desulfobacteria</taxon>
        <taxon>Desulfobacterales</taxon>
        <taxon>Desulfococcaceae</taxon>
        <taxon>Desulfonema</taxon>
    </lineage>
</organism>
<gene>
    <name evidence="1" type="ORF">DENIS_5133</name>
</gene>